<evidence type="ECO:0000313" key="1">
    <source>
        <dbReference type="EMBL" id="KNX40205.1"/>
    </source>
</evidence>
<reference evidence="2" key="1">
    <citation type="submission" date="2015-07" db="EMBL/GenBank/DDBJ databases">
        <title>Draft Genome Sequence of Roseovarius tolerans EL-164, a producer of N-Acylated Alanine Methyl Esters (NAMEs).</title>
        <authorList>
            <person name="Voget S."/>
            <person name="Bruns H."/>
            <person name="Wagner-Doebler I."/>
            <person name="Schulz S."/>
            <person name="Daniel R."/>
        </authorList>
    </citation>
    <scope>NUCLEOTIDE SEQUENCE [LARGE SCALE GENOMIC DNA]</scope>
    <source>
        <strain evidence="2">EL-164</strain>
    </source>
</reference>
<evidence type="ECO:0000313" key="2">
    <source>
        <dbReference type="Proteomes" id="UP000037046"/>
    </source>
</evidence>
<dbReference type="Proteomes" id="UP000037046">
    <property type="component" value="Unassembled WGS sequence"/>
</dbReference>
<organism evidence="1 2">
    <name type="scientific">Roseovarius tolerans</name>
    <dbReference type="NCBI Taxonomy" id="74031"/>
    <lineage>
        <taxon>Bacteria</taxon>
        <taxon>Pseudomonadati</taxon>
        <taxon>Pseudomonadota</taxon>
        <taxon>Alphaproteobacteria</taxon>
        <taxon>Rhodobacterales</taxon>
        <taxon>Roseobacteraceae</taxon>
        <taxon>Roseovarius</taxon>
    </lineage>
</organism>
<comment type="caution">
    <text evidence="1">The sequence shown here is derived from an EMBL/GenBank/DDBJ whole genome shotgun (WGS) entry which is preliminary data.</text>
</comment>
<accession>A0A0L6CRB8</accession>
<protein>
    <submittedName>
        <fullName evidence="1">Uncharacterized protein</fullName>
    </submittedName>
</protein>
<proteinExistence type="predicted"/>
<sequence length="85" mass="9546">MPFQNRVAPTGELHTVSSRGTLMGNRGIIHDSEGRNLKTHAHQNWVTCALHYKGRKQVLMAHLEAVKSLRTLEADKHTFDAGKDE</sequence>
<dbReference type="EMBL" id="LGVV01000063">
    <property type="protein sequence ID" value="KNX40205.1"/>
    <property type="molecule type" value="Genomic_DNA"/>
</dbReference>
<dbReference type="STRING" id="74031.SAMN04488077_103101"/>
<gene>
    <name evidence="1" type="ORF">ROTO_32570</name>
</gene>
<keyword evidence="2" id="KW-1185">Reference proteome</keyword>
<name>A0A0L6CRB8_9RHOB</name>
<dbReference type="AlphaFoldDB" id="A0A0L6CRB8"/>